<evidence type="ECO:0000313" key="1">
    <source>
        <dbReference type="EMBL" id="MFC5178382.1"/>
    </source>
</evidence>
<dbReference type="InterPro" id="IPR027417">
    <property type="entry name" value="P-loop_NTPase"/>
</dbReference>
<keyword evidence="2" id="KW-1185">Reference proteome</keyword>
<accession>A0ABW0BNC8</accession>
<dbReference type="EMBL" id="JBHSKD010000023">
    <property type="protein sequence ID" value="MFC5178382.1"/>
    <property type="molecule type" value="Genomic_DNA"/>
</dbReference>
<organism evidence="1 2">
    <name type="scientific">Nocardioides taihuensis</name>
    <dbReference type="NCBI Taxonomy" id="1835606"/>
    <lineage>
        <taxon>Bacteria</taxon>
        <taxon>Bacillati</taxon>
        <taxon>Actinomycetota</taxon>
        <taxon>Actinomycetes</taxon>
        <taxon>Propionibacteriales</taxon>
        <taxon>Nocardioidaceae</taxon>
        <taxon>Nocardioides</taxon>
    </lineage>
</organism>
<dbReference type="Gene3D" id="3.40.50.300">
    <property type="entry name" value="P-loop containing nucleotide triphosphate hydrolases"/>
    <property type="match status" value="1"/>
</dbReference>
<evidence type="ECO:0000313" key="2">
    <source>
        <dbReference type="Proteomes" id="UP001596087"/>
    </source>
</evidence>
<sequence length="361" mass="40121">MAQRLFLHVGTMKSGTSYLRSLWWQNHDALARRGLLLPGDGKGTHYHAASEVVEREDVLALMTPEQRGTWDRVVAEAAAAPGDVLISHDLFSRADPGQADRALRRLEGVSEEVHAVVTARDLGRQLPSAWQQEVKEGSAVTFEEYWRAAEREPAGQFWTHHDVPALLGRWSQGLPGERTHLVVLPGHGAPREWLWTRMCELTGVDPSGLDAAAERSNDSLGIGEVEVLRRIHATMPPERRTLETVRFLKGHFTRQVLVSSGPGERFTLSPEMHAWVVARAEAAVADLRARPWHVVGDLDDLLPGPRPEGRSPADVTGDEVADVSVRALSQQLLRAMDQRDELRALRAEVRKGRRARRGSPD</sequence>
<reference evidence="2" key="1">
    <citation type="journal article" date="2019" name="Int. J. Syst. Evol. Microbiol.">
        <title>The Global Catalogue of Microorganisms (GCM) 10K type strain sequencing project: providing services to taxonomists for standard genome sequencing and annotation.</title>
        <authorList>
            <consortium name="The Broad Institute Genomics Platform"/>
            <consortium name="The Broad Institute Genome Sequencing Center for Infectious Disease"/>
            <person name="Wu L."/>
            <person name="Ma J."/>
        </authorList>
    </citation>
    <scope>NUCLEOTIDE SEQUENCE [LARGE SCALE GENOMIC DNA]</scope>
    <source>
        <strain evidence="2">DFY41</strain>
    </source>
</reference>
<comment type="caution">
    <text evidence="1">The sequence shown here is derived from an EMBL/GenBank/DDBJ whole genome shotgun (WGS) entry which is preliminary data.</text>
</comment>
<protein>
    <recommendedName>
        <fullName evidence="3">Sulfotransferase family protein</fullName>
    </recommendedName>
</protein>
<evidence type="ECO:0008006" key="3">
    <source>
        <dbReference type="Google" id="ProtNLM"/>
    </source>
</evidence>
<dbReference type="Proteomes" id="UP001596087">
    <property type="component" value="Unassembled WGS sequence"/>
</dbReference>
<dbReference type="RefSeq" id="WP_378591972.1">
    <property type="nucleotide sequence ID" value="NZ_JBHSKD010000023.1"/>
</dbReference>
<name>A0ABW0BNC8_9ACTN</name>
<proteinExistence type="predicted"/>
<dbReference type="SUPFAM" id="SSF52540">
    <property type="entry name" value="P-loop containing nucleoside triphosphate hydrolases"/>
    <property type="match status" value="1"/>
</dbReference>
<gene>
    <name evidence="1" type="ORF">ACFPGP_17015</name>
</gene>